<sequence>MAEATSNDASLWNQHSPLDTLVRRTSSKRFKQRTAVGYVDQQGGQGYGGYNEQYDESAAYDYNPPEPSTPERNGAQQLATSPLLHSHFARHSTATSSSNGDNSYYIDRSSMGSAATDGVYPPYQYDDDASVYSDAPALRESWQSTTTARLTQTGNTTINEIPGARAPPRSPSPNETMPVVVISSPGGGQTARPVSKGGRAPIAASAQLTANFSRPVRPPTLPPVNTEEQKRLVLERNAARARSPSNPSPQPNQFSTLQQLPPLPRGSSTSSMGSHPSSSAQAQDYGAPPYLTDRSISSHSYRPPSPNAYINPQAPASLRSVASSPNLNPMAGPSRPPPQSAPLSRGAPDGRSGSPTSVYSGYSFYQLPPTPSNELPQPQLSQGNSSRARSPQPAPPPTITVTPSPSYQSHAPAPPGPPNLDNPQTPQDYLQLGIQAHEANKLRDSFDHFEQAAKLQGGCGVGMLMYGLSLRHGWGCEKNEKVGFKWLRRAAESAVEDLESARASKMMDVGAVQSELVLAIYEVGQCFFQGWGVPKDQKMAVSYYRVAARLGDPDAQQDLGFCLANGKGCKKDKKEAAKWYRAAVAQDMALFSFFSTIKYLECSMLIRDYIRTPWALARCLPFHLHSKLLSMAIVAWEFYSGIGGLHLALQRSTIDGNVVRAFDWDQTACKVYSANHGPNVVQKVDISSLTSSVLASSATPADLWLLSPSCQPYTVLNPEAKGALDPRARSFLHLMQTILPELVKLGTGVHPTRLLIENVAGFETSTTRQALLTTLRSLGYSTMEFLLTPLQFGIPNSRLRYYLLAKMAPLGFPTPTTSPSDGWIWRHIPGCDDSDWVDPRDSASPPSPISSAGSQSSVAKLREFLDQDGAPIHVIPDRVLCKWGRLFDIVLPSSTRTCCFTRGYTQLVERAGSILQTNEHLDTTCVFDEFLEAQANNNPSAMDILRPLGLRYFSPTELLRLFYFLRPASQDDFIWPEGLSAKTKYRLIGNSVNVFVVTELINFLDLALFKSIRQNLGAFIYFIASRAIQYGHYSKRLISPIKCETHFKAVT</sequence>
<gene>
    <name evidence="1" type="ORF">CCMSSC00406_0000093</name>
</gene>
<evidence type="ECO:0000313" key="1">
    <source>
        <dbReference type="EMBL" id="KAG9223218.1"/>
    </source>
</evidence>
<proteinExistence type="predicted"/>
<keyword evidence="2" id="KW-1185">Reference proteome</keyword>
<organism evidence="1 2">
    <name type="scientific">Pleurotus cornucopiae</name>
    <name type="common">Cornucopia mushroom</name>
    <dbReference type="NCBI Taxonomy" id="5321"/>
    <lineage>
        <taxon>Eukaryota</taxon>
        <taxon>Fungi</taxon>
        <taxon>Dikarya</taxon>
        <taxon>Basidiomycota</taxon>
        <taxon>Agaricomycotina</taxon>
        <taxon>Agaricomycetes</taxon>
        <taxon>Agaricomycetidae</taxon>
        <taxon>Agaricales</taxon>
        <taxon>Pleurotineae</taxon>
        <taxon>Pleurotaceae</taxon>
        <taxon>Pleurotus</taxon>
    </lineage>
</organism>
<name>A0ACB7J015_PLECO</name>
<dbReference type="EMBL" id="WQMT02000005">
    <property type="protein sequence ID" value="KAG9223218.1"/>
    <property type="molecule type" value="Genomic_DNA"/>
</dbReference>
<comment type="caution">
    <text evidence="1">The sequence shown here is derived from an EMBL/GenBank/DDBJ whole genome shotgun (WGS) entry which is preliminary data.</text>
</comment>
<protein>
    <submittedName>
        <fullName evidence="1">Uncharacterized protein</fullName>
    </submittedName>
</protein>
<accession>A0ACB7J015</accession>
<dbReference type="Proteomes" id="UP000824881">
    <property type="component" value="Unassembled WGS sequence"/>
</dbReference>
<reference evidence="1 2" key="1">
    <citation type="journal article" date="2021" name="Appl. Environ. Microbiol.">
        <title>Genetic linkage and physical mapping for an oyster mushroom Pleurotus cornucopiae and QTL analysis for the trait cap color.</title>
        <authorList>
            <person name="Zhang Y."/>
            <person name="Gao W."/>
            <person name="Sonnenberg A."/>
            <person name="Chen Q."/>
            <person name="Zhang J."/>
            <person name="Huang C."/>
        </authorList>
    </citation>
    <scope>NUCLEOTIDE SEQUENCE [LARGE SCALE GENOMIC DNA]</scope>
    <source>
        <strain evidence="1">CCMSSC00406</strain>
    </source>
</reference>
<evidence type="ECO:0000313" key="2">
    <source>
        <dbReference type="Proteomes" id="UP000824881"/>
    </source>
</evidence>